<evidence type="ECO:0000313" key="2">
    <source>
        <dbReference type="Proteomes" id="UP000189705"/>
    </source>
</evidence>
<keyword evidence="2" id="KW-1185">Reference proteome</keyword>
<gene>
    <name evidence="3" type="primary">ERICH5</name>
</gene>
<reference evidence="3" key="1">
    <citation type="submission" date="2025-08" db="UniProtKB">
        <authorList>
            <consortium name="RefSeq"/>
        </authorList>
    </citation>
    <scope>IDENTIFICATION</scope>
</reference>
<proteinExistence type="predicted"/>
<dbReference type="KEGG" id="asn:102376553"/>
<organism evidence="2 3">
    <name type="scientific">Alligator sinensis</name>
    <name type="common">Chinese alligator</name>
    <dbReference type="NCBI Taxonomy" id="38654"/>
    <lineage>
        <taxon>Eukaryota</taxon>
        <taxon>Metazoa</taxon>
        <taxon>Chordata</taxon>
        <taxon>Craniata</taxon>
        <taxon>Vertebrata</taxon>
        <taxon>Euteleostomi</taxon>
        <taxon>Archelosauria</taxon>
        <taxon>Archosauria</taxon>
        <taxon>Crocodylia</taxon>
        <taxon>Alligatoridae</taxon>
        <taxon>Alligatorinae</taxon>
        <taxon>Alligator</taxon>
    </lineage>
</organism>
<dbReference type="PROSITE" id="PS51257">
    <property type="entry name" value="PROKAR_LIPOPROTEIN"/>
    <property type="match status" value="1"/>
</dbReference>
<sequence>MQPSYQKAALPICVITRVGISQWMVTSACNIYGHLTTWGGRICNLRSAGHSQFNAGRKSQDTVPLDLGALCKPTKCEPDEPSDSLLRKEMGAQIRAQHCDGCLLLSPIGHLSRFLTSELTPDENTPVADENETIPDQTKLDPIQDVDVISEESKTNESFPAEATETLVPTPPENDLGSKIVDPGSGESTGPTPEGLVEDDGRLSTSLEKGMDLLPAGAMEVIELSPAGSPAPPAEGIGSLLRVPAEDIGLLHVGPMEGNLSPVIEITKEVQINEEDQLIEGNISALANLGGQSLSSEICVQFPLTSIQGCMRAEFNPQISYKGVYGMVWLAKPQTQKSKL</sequence>
<dbReference type="RefSeq" id="XP_025065104.1">
    <property type="nucleotide sequence ID" value="XM_025209319.1"/>
</dbReference>
<evidence type="ECO:0000256" key="1">
    <source>
        <dbReference type="SAM" id="MobiDB-lite"/>
    </source>
</evidence>
<evidence type="ECO:0000313" key="3">
    <source>
        <dbReference type="RefSeq" id="XP_025065104.1"/>
    </source>
</evidence>
<dbReference type="CTD" id="203111"/>
<dbReference type="AlphaFoldDB" id="A0A3Q0GZC5"/>
<dbReference type="Proteomes" id="UP000189705">
    <property type="component" value="Unplaced"/>
</dbReference>
<accession>A0A3Q0GZC5</accession>
<feature type="region of interest" description="Disordered" evidence="1">
    <location>
        <begin position="151"/>
        <end position="199"/>
    </location>
</feature>
<dbReference type="GeneID" id="102376553"/>
<name>A0A3Q0GZC5_ALLSI</name>
<dbReference type="InParanoid" id="A0A3Q0GZC5"/>
<protein>
    <submittedName>
        <fullName evidence="3">Glutamate-rich protein 5 isoform X1</fullName>
    </submittedName>
</protein>